<dbReference type="InterPro" id="IPR039583">
    <property type="entry name" value="TCFL5/SOLH1/2"/>
</dbReference>
<accession>A0A6A4ST21</accession>
<dbReference type="Gene3D" id="4.10.280.10">
    <property type="entry name" value="Helix-loop-helix DNA-binding domain"/>
    <property type="match status" value="1"/>
</dbReference>
<feature type="compositionally biased region" description="Basic and acidic residues" evidence="9">
    <location>
        <begin position="387"/>
        <end position="412"/>
    </location>
</feature>
<keyword evidence="6" id="KW-0238">DNA-binding</keyword>
<keyword evidence="3" id="KW-0221">Differentiation</keyword>
<keyword evidence="2" id="KW-0217">Developmental protein</keyword>
<evidence type="ECO:0000256" key="6">
    <source>
        <dbReference type="ARBA" id="ARBA00023125"/>
    </source>
</evidence>
<feature type="region of interest" description="Disordered" evidence="9">
    <location>
        <begin position="838"/>
        <end position="869"/>
    </location>
</feature>
<dbReference type="GO" id="GO:0000978">
    <property type="term" value="F:RNA polymerase II cis-regulatory region sequence-specific DNA binding"/>
    <property type="evidence" value="ECO:0007669"/>
    <property type="project" value="TreeGrafter"/>
</dbReference>
<feature type="compositionally biased region" description="Basic and acidic residues" evidence="9">
    <location>
        <begin position="270"/>
        <end position="293"/>
    </location>
</feature>
<keyword evidence="4" id="KW-0744">Spermatogenesis</keyword>
<comment type="caution">
    <text evidence="11">The sequence shown here is derived from an EMBL/GenBank/DDBJ whole genome shotgun (WGS) entry which is preliminary data.</text>
</comment>
<dbReference type="Proteomes" id="UP000438429">
    <property type="component" value="Unassembled WGS sequence"/>
</dbReference>
<evidence type="ECO:0000256" key="2">
    <source>
        <dbReference type="ARBA" id="ARBA00022473"/>
    </source>
</evidence>
<dbReference type="PANTHER" id="PTHR15402">
    <property type="entry name" value="TRANSCRIPTION FACTOR-LIKE 5 PROTEIN"/>
    <property type="match status" value="1"/>
</dbReference>
<evidence type="ECO:0000256" key="1">
    <source>
        <dbReference type="ARBA" id="ARBA00004123"/>
    </source>
</evidence>
<comment type="subcellular location">
    <subcellularLocation>
        <location evidence="1">Nucleus</location>
    </subcellularLocation>
</comment>
<dbReference type="GO" id="GO:0030154">
    <property type="term" value="P:cell differentiation"/>
    <property type="evidence" value="ECO:0007669"/>
    <property type="project" value="UniProtKB-KW"/>
</dbReference>
<keyword evidence="5" id="KW-0805">Transcription regulation</keyword>
<name>A0A6A4ST21_SCOMX</name>
<protein>
    <recommendedName>
        <fullName evidence="10">BHLH domain-containing protein</fullName>
    </recommendedName>
</protein>
<feature type="compositionally biased region" description="Low complexity" evidence="9">
    <location>
        <begin position="845"/>
        <end position="858"/>
    </location>
</feature>
<reference evidence="11 12" key="1">
    <citation type="submission" date="2019-06" db="EMBL/GenBank/DDBJ databases">
        <title>Draft genomes of female and male turbot (Scophthalmus maximus).</title>
        <authorList>
            <person name="Xu H."/>
            <person name="Xu X.-W."/>
            <person name="Shao C."/>
            <person name="Chen S."/>
        </authorList>
    </citation>
    <scope>NUCLEOTIDE SEQUENCE [LARGE SCALE GENOMIC DNA]</scope>
    <source>
        <strain evidence="11">Ysfricsl-2016a</strain>
        <tissue evidence="11">Blood</tissue>
    </source>
</reference>
<evidence type="ECO:0000256" key="4">
    <source>
        <dbReference type="ARBA" id="ARBA00022871"/>
    </source>
</evidence>
<keyword evidence="7" id="KW-0804">Transcription</keyword>
<dbReference type="SUPFAM" id="SSF47459">
    <property type="entry name" value="HLH, helix-loop-helix DNA-binding domain"/>
    <property type="match status" value="1"/>
</dbReference>
<feature type="compositionally biased region" description="Basic and acidic residues" evidence="9">
    <location>
        <begin position="303"/>
        <end position="315"/>
    </location>
</feature>
<dbReference type="EMBL" id="VEVO01000010">
    <property type="protein sequence ID" value="KAF0035805.1"/>
    <property type="molecule type" value="Genomic_DNA"/>
</dbReference>
<evidence type="ECO:0000256" key="8">
    <source>
        <dbReference type="ARBA" id="ARBA00023242"/>
    </source>
</evidence>
<evidence type="ECO:0000256" key="3">
    <source>
        <dbReference type="ARBA" id="ARBA00022782"/>
    </source>
</evidence>
<dbReference type="GO" id="GO:0000981">
    <property type="term" value="F:DNA-binding transcription factor activity, RNA polymerase II-specific"/>
    <property type="evidence" value="ECO:0007669"/>
    <property type="project" value="TreeGrafter"/>
</dbReference>
<feature type="region of interest" description="Disordered" evidence="9">
    <location>
        <begin position="745"/>
        <end position="782"/>
    </location>
</feature>
<dbReference type="PANTHER" id="PTHR15402:SF2">
    <property type="entry name" value="TRANSCRIPTION FACTOR LIKE 5"/>
    <property type="match status" value="1"/>
</dbReference>
<evidence type="ECO:0000313" key="11">
    <source>
        <dbReference type="EMBL" id="KAF0035805.1"/>
    </source>
</evidence>
<dbReference type="Pfam" id="PF00010">
    <property type="entry name" value="HLH"/>
    <property type="match status" value="1"/>
</dbReference>
<proteinExistence type="predicted"/>
<feature type="compositionally biased region" description="Basic and acidic residues" evidence="9">
    <location>
        <begin position="859"/>
        <end position="869"/>
    </location>
</feature>
<keyword evidence="8" id="KW-0539">Nucleus</keyword>
<dbReference type="GO" id="GO:0005634">
    <property type="term" value="C:nucleus"/>
    <property type="evidence" value="ECO:0007669"/>
    <property type="project" value="UniProtKB-SubCell"/>
</dbReference>
<evidence type="ECO:0000256" key="9">
    <source>
        <dbReference type="SAM" id="MobiDB-lite"/>
    </source>
</evidence>
<feature type="domain" description="BHLH" evidence="10">
    <location>
        <begin position="774"/>
        <end position="824"/>
    </location>
</feature>
<dbReference type="GO" id="GO:0046983">
    <property type="term" value="F:protein dimerization activity"/>
    <property type="evidence" value="ECO:0007669"/>
    <property type="project" value="InterPro"/>
</dbReference>
<dbReference type="AlphaFoldDB" id="A0A6A4ST21"/>
<sequence length="869" mass="96013">MTGEDTKVQVLEDWGLKEEDLKVQILEDQGLRGEVRLWRVLGLTGEDLKIQISEDLDLKGVVLLWRVLGLTGEDPQVQILGDQGLNSEAYLLRVLDLAEEDLEISGDQHQKTEAYLWRGLAEEDLEPQTSEDQGLIGKDMDVQISEHQDLKEEVLSRRVLTKEDQDIQISRDRALEGEYQEVRTLRIQGLVGENQEAPTSVNLGLKEDVEIWRAQDLIGEDHRGFEIEGHNRAESGDSDPRRPEPGYRSSNIDGPGTHGRFSDCGGQDADMERHGPGRPGFEDEFRREKRGPDMGRPGQNKSSDIRHGPGPHHPDPALFNGPPGPAPNIGGKSCLGFDSPQNQQSGKPQRHRVALLPTPTEGLIRFPNRMINSSDAFSPKQKQMRSSADRESSRDRAVGRKRALDQEQRDEQEGSPARKISTAVIANTATGKEKREETDKQGMSARQTFHVPPPPSSRETSPVTLPVNKGRCLTHDQGQMSGAEVSLTEMTPVEYTNLQHLVQVHMGAPGGPPDGPDVRGHPAAGSLVTSPWTSSQPIDLSTWTDEHCPVTSGEKTPGSYGDVPGFVLARIIAEESPKNDPSANSSTPSMRPFRSAAKVCLEKRFNATDGPRRQDIQAAILNNFLTRLHESAEAPEVLLPQVHKWMKGVEVFSPRAEAEFDPVTTTCGVTHQAIGRIPCVGEPNKQRGLVMPRSFSFNLSPEMLVAQAQFTSTTEDKQQANTGSNKTFSTSNYILSLSGDVVTPAASTRQSRGRSSAKANAPGSDSGSSSRKSLRREQHNSLERERRKRIRLFCDELNALVPFCDASTDRVTTLHWTTAFLRFISKMFGDALKKDFQRTFKDETGPSPESSSSSGPEPRQQREGRDSDY</sequence>
<evidence type="ECO:0000256" key="5">
    <source>
        <dbReference type="ARBA" id="ARBA00023015"/>
    </source>
</evidence>
<feature type="compositionally biased region" description="Basic and acidic residues" evidence="9">
    <location>
        <begin position="224"/>
        <end position="245"/>
    </location>
</feature>
<feature type="compositionally biased region" description="Basic and acidic residues" evidence="9">
    <location>
        <begin position="431"/>
        <end position="440"/>
    </location>
</feature>
<dbReference type="GO" id="GO:0007283">
    <property type="term" value="P:spermatogenesis"/>
    <property type="evidence" value="ECO:0007669"/>
    <property type="project" value="UniProtKB-KW"/>
</dbReference>
<evidence type="ECO:0000313" key="12">
    <source>
        <dbReference type="Proteomes" id="UP000438429"/>
    </source>
</evidence>
<feature type="compositionally biased region" description="Polar residues" evidence="9">
    <location>
        <begin position="745"/>
        <end position="758"/>
    </location>
</feature>
<dbReference type="InterPro" id="IPR011598">
    <property type="entry name" value="bHLH_dom"/>
</dbReference>
<dbReference type="SMART" id="SM00353">
    <property type="entry name" value="HLH"/>
    <property type="match status" value="1"/>
</dbReference>
<evidence type="ECO:0000256" key="7">
    <source>
        <dbReference type="ARBA" id="ARBA00023163"/>
    </source>
</evidence>
<gene>
    <name evidence="11" type="ORF">F2P81_011117</name>
</gene>
<dbReference type="CDD" id="cd18909">
    <property type="entry name" value="bHLH_TCFL5"/>
    <property type="match status" value="1"/>
</dbReference>
<organism evidence="11 12">
    <name type="scientific">Scophthalmus maximus</name>
    <name type="common">Turbot</name>
    <name type="synonym">Psetta maxima</name>
    <dbReference type="NCBI Taxonomy" id="52904"/>
    <lineage>
        <taxon>Eukaryota</taxon>
        <taxon>Metazoa</taxon>
        <taxon>Chordata</taxon>
        <taxon>Craniata</taxon>
        <taxon>Vertebrata</taxon>
        <taxon>Euteleostomi</taxon>
        <taxon>Actinopterygii</taxon>
        <taxon>Neopterygii</taxon>
        <taxon>Teleostei</taxon>
        <taxon>Neoteleostei</taxon>
        <taxon>Acanthomorphata</taxon>
        <taxon>Carangaria</taxon>
        <taxon>Pleuronectiformes</taxon>
        <taxon>Pleuronectoidei</taxon>
        <taxon>Scophthalmidae</taxon>
        <taxon>Scophthalmus</taxon>
    </lineage>
</organism>
<evidence type="ECO:0000259" key="10">
    <source>
        <dbReference type="PROSITE" id="PS50888"/>
    </source>
</evidence>
<dbReference type="PROSITE" id="PS50888">
    <property type="entry name" value="BHLH"/>
    <property type="match status" value="1"/>
</dbReference>
<dbReference type="InterPro" id="IPR036638">
    <property type="entry name" value="HLH_DNA-bd_sf"/>
</dbReference>
<feature type="region of interest" description="Disordered" evidence="9">
    <location>
        <begin position="224"/>
        <end position="463"/>
    </location>
</feature>